<dbReference type="Pfam" id="PF01206">
    <property type="entry name" value="TusA"/>
    <property type="match status" value="1"/>
</dbReference>
<keyword evidence="4" id="KW-1185">Reference proteome</keyword>
<dbReference type="SUPFAM" id="SSF64307">
    <property type="entry name" value="SirA-like"/>
    <property type="match status" value="1"/>
</dbReference>
<evidence type="ECO:0000259" key="2">
    <source>
        <dbReference type="Pfam" id="PF01206"/>
    </source>
</evidence>
<dbReference type="PANTHER" id="PTHR33279">
    <property type="entry name" value="SULFUR CARRIER PROTEIN YEDF-RELATED"/>
    <property type="match status" value="1"/>
</dbReference>
<gene>
    <name evidence="3" type="ORF">EPV75_03680</name>
</gene>
<protein>
    <submittedName>
        <fullName evidence="3">Response regulator SirA</fullName>
    </submittedName>
</protein>
<dbReference type="InterPro" id="IPR036868">
    <property type="entry name" value="TusA-like_sf"/>
</dbReference>
<dbReference type="InterPro" id="IPR001455">
    <property type="entry name" value="TusA-like"/>
</dbReference>
<evidence type="ECO:0000256" key="1">
    <source>
        <dbReference type="ARBA" id="ARBA00008984"/>
    </source>
</evidence>
<reference evidence="3 4" key="1">
    <citation type="journal article" date="2018" name="Environ. Microbiol.">
        <title>Genomes of ubiquitous marine and hypersaline Hydrogenovibrio, Thiomicrorhabdus and Thiomicrospira spp. encode a diversity of mechanisms to sustain chemolithoautotrophy in heterogeneous environments.</title>
        <authorList>
            <person name="Scott K.M."/>
            <person name="Williams J."/>
            <person name="Porter C.M.B."/>
            <person name="Russel S."/>
            <person name="Harmer T.L."/>
            <person name="Paul J.H."/>
            <person name="Antonen K.M."/>
            <person name="Bridges M.K."/>
            <person name="Camper G.J."/>
            <person name="Campla C.K."/>
            <person name="Casella L.G."/>
            <person name="Chase E."/>
            <person name="Conrad J.W."/>
            <person name="Cruz M.C."/>
            <person name="Dunlap D.S."/>
            <person name="Duran L."/>
            <person name="Fahsbender E.M."/>
            <person name="Goldsmith D.B."/>
            <person name="Keeley R.F."/>
            <person name="Kondoff M.R."/>
            <person name="Kussy B.I."/>
            <person name="Lane M.K."/>
            <person name="Lawler S."/>
            <person name="Leigh B.A."/>
            <person name="Lewis C."/>
            <person name="Lostal L.M."/>
            <person name="Marking D."/>
            <person name="Mancera P.A."/>
            <person name="McClenthan E.C."/>
            <person name="McIntyre E.A."/>
            <person name="Mine J.A."/>
            <person name="Modi S."/>
            <person name="Moore B.D."/>
            <person name="Morgan W.A."/>
            <person name="Nelson K.M."/>
            <person name="Nguyen K.N."/>
            <person name="Ogburn N."/>
            <person name="Parrino D.G."/>
            <person name="Pedapudi A.D."/>
            <person name="Pelham R.P."/>
            <person name="Preece A.M."/>
            <person name="Rampersad E.A."/>
            <person name="Richardson J.C."/>
            <person name="Rodgers C.M."/>
            <person name="Schaffer B.L."/>
            <person name="Sheridan N.E."/>
            <person name="Solone M.R."/>
            <person name="Staley Z.R."/>
            <person name="Tabuchi M."/>
            <person name="Waide R.J."/>
            <person name="Wanjugi P.W."/>
            <person name="Young S."/>
            <person name="Clum A."/>
            <person name="Daum C."/>
            <person name="Huntemann M."/>
            <person name="Ivanova N."/>
            <person name="Kyrpides N."/>
            <person name="Mikhailova N."/>
            <person name="Palaniappan K."/>
            <person name="Pillay M."/>
            <person name="Reddy T.B.K."/>
            <person name="Shapiro N."/>
            <person name="Stamatis D."/>
            <person name="Varghese N."/>
            <person name="Woyke T."/>
            <person name="Boden R."/>
            <person name="Freyermuth S.K."/>
            <person name="Kerfeld C.A."/>
        </authorList>
    </citation>
    <scope>NUCLEOTIDE SEQUENCE [LARGE SCALE GENOMIC DNA]</scope>
    <source>
        <strain evidence="3 4">JR-2</strain>
    </source>
</reference>
<proteinExistence type="inferred from homology"/>
<dbReference type="KEGG" id="htr:EPV75_03680"/>
<evidence type="ECO:0000313" key="4">
    <source>
        <dbReference type="Proteomes" id="UP000285478"/>
    </source>
</evidence>
<accession>A0A410H1N7</accession>
<dbReference type="Gene3D" id="3.30.110.40">
    <property type="entry name" value="TusA-like domain"/>
    <property type="match status" value="1"/>
</dbReference>
<organism evidence="3 4">
    <name type="scientific">Hydrogenovibrio thermophilus</name>
    <dbReference type="NCBI Taxonomy" id="265883"/>
    <lineage>
        <taxon>Bacteria</taxon>
        <taxon>Pseudomonadati</taxon>
        <taxon>Pseudomonadota</taxon>
        <taxon>Gammaproteobacteria</taxon>
        <taxon>Thiotrichales</taxon>
        <taxon>Piscirickettsiaceae</taxon>
        <taxon>Hydrogenovibrio</taxon>
    </lineage>
</organism>
<feature type="domain" description="UPF0033" evidence="2">
    <location>
        <begin position="7"/>
        <end position="72"/>
    </location>
</feature>
<evidence type="ECO:0000313" key="3">
    <source>
        <dbReference type="EMBL" id="QAB14836.1"/>
    </source>
</evidence>
<comment type="similarity">
    <text evidence="1">Belongs to the sulfur carrier protein TusA family.</text>
</comment>
<dbReference type="AlphaFoldDB" id="A0A410H1N7"/>
<dbReference type="RefSeq" id="WP_128384504.1">
    <property type="nucleotide sequence ID" value="NZ_CP035033.1"/>
</dbReference>
<dbReference type="CDD" id="cd00291">
    <property type="entry name" value="SirA_YedF_YeeD"/>
    <property type="match status" value="1"/>
</dbReference>
<sequence>MNSEPDVLDVSGLPCPMPLVKLKKYLSQNPNSECVTLIATDKGALKDIPAFCQVYGLPCELVSSEEKITFLIGLKN</sequence>
<name>A0A410H1N7_9GAMM</name>
<dbReference type="Proteomes" id="UP000285478">
    <property type="component" value="Chromosome"/>
</dbReference>
<dbReference type="PANTHER" id="PTHR33279:SF6">
    <property type="entry name" value="SULFUR CARRIER PROTEIN YEDF-RELATED"/>
    <property type="match status" value="1"/>
</dbReference>
<dbReference type="EMBL" id="CP035033">
    <property type="protein sequence ID" value="QAB14836.1"/>
    <property type="molecule type" value="Genomic_DNA"/>
</dbReference>